<name>A0A0F9WF39_9ZZZZ</name>
<protein>
    <submittedName>
        <fullName evidence="1">Uncharacterized protein</fullName>
    </submittedName>
</protein>
<proteinExistence type="predicted"/>
<comment type="caution">
    <text evidence="1">The sequence shown here is derived from an EMBL/GenBank/DDBJ whole genome shotgun (WGS) entry which is preliminary data.</text>
</comment>
<dbReference type="EMBL" id="LAZR01000003">
    <property type="protein sequence ID" value="KKO11103.1"/>
    <property type="molecule type" value="Genomic_DNA"/>
</dbReference>
<accession>A0A0F9WF39</accession>
<gene>
    <name evidence="1" type="ORF">LCGC14_0015790</name>
</gene>
<organism evidence="1">
    <name type="scientific">marine sediment metagenome</name>
    <dbReference type="NCBI Taxonomy" id="412755"/>
    <lineage>
        <taxon>unclassified sequences</taxon>
        <taxon>metagenomes</taxon>
        <taxon>ecological metagenomes</taxon>
    </lineage>
</organism>
<sequence length="470" mass="53082">MKLLRDRTRFWPLQLQLSRQDVPRYCEGLADLMSDIGHETRYIPRHGPDRSLWYCAWEVPFDGKERGLRWQIWLLIGPAEVEKAELHLSLGQDMQEMDVVDISEGERESLRQDADRMLVRAAELAAGNAPARFVLSYLRGLFYVSCQCENNGLCLYPTRLFNGQLVTPVVVPTHSVSDSWARSQAEKKLLPFFALVQLLSMNIVEPLQTEQLAMSQGLVSDEPYSVDRVDSILGSSVPLNDEARKQMLDLSAMADALLELVASGNLLRDDKLHRALFAHMDGVGAANTSVPLAGVAFMASLSAFTATETCPGEVSCSVCGERPKHPTVGEVKRIVSVLDQNIFDGADWQREEAEKQLLSFYRNQRSAFVHAAKRVVAKTAHHENWGTVIPDVSKQVPPEQLLLEQFNTLRALADLALLREVSQINKRLEEVFIKRRDAFRICKIPYMMVFRTTDTWSRVELQPRIPSGFM</sequence>
<reference evidence="1" key="1">
    <citation type="journal article" date="2015" name="Nature">
        <title>Complex archaea that bridge the gap between prokaryotes and eukaryotes.</title>
        <authorList>
            <person name="Spang A."/>
            <person name="Saw J.H."/>
            <person name="Jorgensen S.L."/>
            <person name="Zaremba-Niedzwiedzka K."/>
            <person name="Martijn J."/>
            <person name="Lind A.E."/>
            <person name="van Eijk R."/>
            <person name="Schleper C."/>
            <person name="Guy L."/>
            <person name="Ettema T.J."/>
        </authorList>
    </citation>
    <scope>NUCLEOTIDE SEQUENCE</scope>
</reference>
<dbReference type="AlphaFoldDB" id="A0A0F9WF39"/>
<evidence type="ECO:0000313" key="1">
    <source>
        <dbReference type="EMBL" id="KKO11103.1"/>
    </source>
</evidence>